<evidence type="ECO:0000313" key="2">
    <source>
        <dbReference type="EMBL" id="AYW90368.1"/>
    </source>
</evidence>
<evidence type="ECO:0000313" key="3">
    <source>
        <dbReference type="Proteomes" id="UP000268669"/>
    </source>
</evidence>
<dbReference type="RefSeq" id="WP_057532324.1">
    <property type="nucleotide sequence ID" value="NZ_CP033713.1"/>
</dbReference>
<gene>
    <name evidence="2" type="ORF">EGX47_02785</name>
</gene>
<proteinExistence type="predicted"/>
<dbReference type="Proteomes" id="UP000268669">
    <property type="component" value="Chromosome"/>
</dbReference>
<evidence type="ECO:0000256" key="1">
    <source>
        <dbReference type="SAM" id="MobiDB-lite"/>
    </source>
</evidence>
<reference evidence="2" key="1">
    <citation type="submission" date="2018-11" db="EMBL/GenBank/DDBJ databases">
        <title>FDA dAtabase for Regulatory Grade micrObial Sequences (FDA-ARGOS): Supporting development and validation of Infectious Disease Dx tests.</title>
        <authorList>
            <person name="Bliska J."/>
            <person name="Cleland M.-M."/>
            <person name="Tallon L."/>
            <person name="Sadzewicz L."/>
            <person name="Zhao X."/>
            <person name="Vavikolanu K."/>
            <person name="Mehta A."/>
            <person name="Aluvathingal J."/>
            <person name="Nadendla S."/>
            <person name="Yan Y."/>
            <person name="Sichtig H."/>
        </authorList>
    </citation>
    <scope>NUCLEOTIDE SEQUENCE [LARGE SCALE GENOMIC DNA]</scope>
    <source>
        <strain evidence="2">FDAARGOS_581</strain>
    </source>
</reference>
<dbReference type="EMBL" id="CP033713">
    <property type="protein sequence ID" value="AYW90368.1"/>
    <property type="molecule type" value="Genomic_DNA"/>
</dbReference>
<protein>
    <submittedName>
        <fullName evidence="2">Uncharacterized protein</fullName>
    </submittedName>
</protein>
<sequence length="108" mass="12566">MAATSNQMNKKKKKLSREKLREELGPAIEINMSGVTKTRLKAICKIFGHDTIDSMKRGTGRVYSKVLDELINIYFFDALLEPKKPEAKRLYDLYNEFYELKFRDVNDG</sequence>
<keyword evidence="3" id="KW-1185">Reference proteome</keyword>
<organism evidence="2 3">
    <name type="scientific">Yersinia pseudotuberculosis</name>
    <dbReference type="NCBI Taxonomy" id="633"/>
    <lineage>
        <taxon>Bacteria</taxon>
        <taxon>Pseudomonadati</taxon>
        <taxon>Pseudomonadota</taxon>
        <taxon>Gammaproteobacteria</taxon>
        <taxon>Enterobacterales</taxon>
        <taxon>Yersiniaceae</taxon>
        <taxon>Yersinia</taxon>
    </lineage>
</organism>
<name>A0ABM7ADM3_YERPU</name>
<accession>A0ABM7ADM3</accession>
<feature type="region of interest" description="Disordered" evidence="1">
    <location>
        <begin position="1"/>
        <end position="20"/>
    </location>
</feature>